<keyword evidence="2" id="KW-0732">Signal</keyword>
<feature type="signal peptide" evidence="2">
    <location>
        <begin position="1"/>
        <end position="27"/>
    </location>
</feature>
<organism evidence="4 5">
    <name type="scientific">Desmospora profundinema</name>
    <dbReference type="NCBI Taxonomy" id="1571184"/>
    <lineage>
        <taxon>Bacteria</taxon>
        <taxon>Bacillati</taxon>
        <taxon>Bacillota</taxon>
        <taxon>Bacilli</taxon>
        <taxon>Bacillales</taxon>
        <taxon>Thermoactinomycetaceae</taxon>
        <taxon>Desmospora</taxon>
    </lineage>
</organism>
<proteinExistence type="predicted"/>
<dbReference type="SUPFAM" id="SSF52833">
    <property type="entry name" value="Thioredoxin-like"/>
    <property type="match status" value="1"/>
</dbReference>
<dbReference type="InterPro" id="IPR017937">
    <property type="entry name" value="Thioredoxin_CS"/>
</dbReference>
<dbReference type="RefSeq" id="WP_309867280.1">
    <property type="nucleotide sequence ID" value="NZ_JAVDQG010000006.1"/>
</dbReference>
<dbReference type="InterPro" id="IPR036249">
    <property type="entry name" value="Thioredoxin-like_sf"/>
</dbReference>
<dbReference type="PROSITE" id="PS51257">
    <property type="entry name" value="PROKAR_LIPOPROTEIN"/>
    <property type="match status" value="1"/>
</dbReference>
<dbReference type="Pfam" id="PF00578">
    <property type="entry name" value="AhpC-TSA"/>
    <property type="match status" value="1"/>
</dbReference>
<dbReference type="GO" id="GO:0016853">
    <property type="term" value="F:isomerase activity"/>
    <property type="evidence" value="ECO:0007669"/>
    <property type="project" value="UniProtKB-KW"/>
</dbReference>
<dbReference type="PROSITE" id="PS51352">
    <property type="entry name" value="THIOREDOXIN_2"/>
    <property type="match status" value="1"/>
</dbReference>
<name>A0ABU1IRP7_9BACL</name>
<protein>
    <submittedName>
        <fullName evidence="4">Thiol-disulfide isomerase/thioredoxin</fullName>
    </submittedName>
</protein>
<dbReference type="InterPro" id="IPR050553">
    <property type="entry name" value="Thioredoxin_ResA/DsbE_sf"/>
</dbReference>
<feature type="chain" id="PRO_5047375312" evidence="2">
    <location>
        <begin position="28"/>
        <end position="189"/>
    </location>
</feature>
<dbReference type="PANTHER" id="PTHR42852">
    <property type="entry name" value="THIOL:DISULFIDE INTERCHANGE PROTEIN DSBE"/>
    <property type="match status" value="1"/>
</dbReference>
<dbReference type="Proteomes" id="UP001185012">
    <property type="component" value="Unassembled WGS sequence"/>
</dbReference>
<dbReference type="PANTHER" id="PTHR42852:SF17">
    <property type="entry name" value="THIOREDOXIN-LIKE PROTEIN HI_1115"/>
    <property type="match status" value="1"/>
</dbReference>
<dbReference type="Gene3D" id="3.40.30.10">
    <property type="entry name" value="Glutaredoxin"/>
    <property type="match status" value="1"/>
</dbReference>
<evidence type="ECO:0000256" key="1">
    <source>
        <dbReference type="ARBA" id="ARBA00023157"/>
    </source>
</evidence>
<reference evidence="4 5" key="1">
    <citation type="submission" date="2023-07" db="EMBL/GenBank/DDBJ databases">
        <title>Genomic Encyclopedia of Type Strains, Phase IV (KMG-IV): sequencing the most valuable type-strain genomes for metagenomic binning, comparative biology and taxonomic classification.</title>
        <authorList>
            <person name="Goeker M."/>
        </authorList>
    </citation>
    <scope>NUCLEOTIDE SEQUENCE [LARGE SCALE GENOMIC DNA]</scope>
    <source>
        <strain evidence="4 5">DSM 45903</strain>
    </source>
</reference>
<dbReference type="CDD" id="cd02966">
    <property type="entry name" value="TlpA_like_family"/>
    <property type="match status" value="1"/>
</dbReference>
<dbReference type="InterPro" id="IPR000866">
    <property type="entry name" value="AhpC/TSA"/>
</dbReference>
<keyword evidence="4" id="KW-0413">Isomerase</keyword>
<evidence type="ECO:0000313" key="4">
    <source>
        <dbReference type="EMBL" id="MDR6226839.1"/>
    </source>
</evidence>
<dbReference type="EMBL" id="JAVDQG010000006">
    <property type="protein sequence ID" value="MDR6226839.1"/>
    <property type="molecule type" value="Genomic_DNA"/>
</dbReference>
<evidence type="ECO:0000259" key="3">
    <source>
        <dbReference type="PROSITE" id="PS51352"/>
    </source>
</evidence>
<sequence>MIRLRNWKKAKFLVMISILTLIGAACSGVQTESPSVENGPKRDSTPVTFHLEGVRNQTLDSSTVDKPMFLSFWATWCPYCREEMPVIESLYDEYEGKVEFAAVNLTHQDSVSSVEDYVKEHDLRLPVYFDKDGAVTELFQVISTPTVVLLDPQGNEVYRKIGAGGKENEKEFRQQLDEVLADKQPQKGG</sequence>
<feature type="domain" description="Thioredoxin" evidence="3">
    <location>
        <begin position="20"/>
        <end position="181"/>
    </location>
</feature>
<gene>
    <name evidence="4" type="ORF">JOE21_002849</name>
</gene>
<accession>A0ABU1IRP7</accession>
<evidence type="ECO:0000313" key="5">
    <source>
        <dbReference type="Proteomes" id="UP001185012"/>
    </source>
</evidence>
<keyword evidence="5" id="KW-1185">Reference proteome</keyword>
<evidence type="ECO:0000256" key="2">
    <source>
        <dbReference type="SAM" id="SignalP"/>
    </source>
</evidence>
<dbReference type="InterPro" id="IPR013766">
    <property type="entry name" value="Thioredoxin_domain"/>
</dbReference>
<comment type="caution">
    <text evidence="4">The sequence shown here is derived from an EMBL/GenBank/DDBJ whole genome shotgun (WGS) entry which is preliminary data.</text>
</comment>
<keyword evidence="1" id="KW-1015">Disulfide bond</keyword>
<dbReference type="PROSITE" id="PS00194">
    <property type="entry name" value="THIOREDOXIN_1"/>
    <property type="match status" value="1"/>
</dbReference>